<dbReference type="OrthoDB" id="153350at2"/>
<evidence type="ECO:0000313" key="3">
    <source>
        <dbReference type="Proteomes" id="UP000007809"/>
    </source>
</evidence>
<evidence type="ECO:0000313" key="2">
    <source>
        <dbReference type="EMBL" id="AEA28553.1"/>
    </source>
</evidence>
<dbReference type="SUPFAM" id="SSF52096">
    <property type="entry name" value="ClpP/crotonase"/>
    <property type="match status" value="1"/>
</dbReference>
<dbReference type="eggNOG" id="COG1024">
    <property type="taxonomic scope" value="Bacteria"/>
</dbReference>
<dbReference type="STRING" id="675635.Psed_6462"/>
<dbReference type="KEGG" id="pdx:Psed_6462"/>
<organism evidence="2 3">
    <name type="scientific">Pseudonocardia dioxanivorans (strain ATCC 55486 / DSM 44775 / JCM 13855 / CB1190)</name>
    <dbReference type="NCBI Taxonomy" id="675635"/>
    <lineage>
        <taxon>Bacteria</taxon>
        <taxon>Bacillati</taxon>
        <taxon>Actinomycetota</taxon>
        <taxon>Actinomycetes</taxon>
        <taxon>Pseudonocardiales</taxon>
        <taxon>Pseudonocardiaceae</taxon>
        <taxon>Pseudonocardia</taxon>
    </lineage>
</organism>
<sequence length="239" mass="25293">MPVTQNLLGDGVAEIVLAPGADGTGPALTTAEIRELRSLVLAAHADDRRVTVIRQAGPDFCLGRVPDADEHGEPAVYELLASTTDAWSRVPGITVAAAAGQVQGFGVGFVMQADISVVASATTFRFPEIEAGFAPAIVAAWLARRVQWQTAAPWLLTAMPVAAEVALRHGLVSELAEDPRARAGELVATLTGLDDYSLRECKRFGRAAEDLPRDMWVPTAVDSLVRQHVHAAEKAGAAR</sequence>
<protein>
    <submittedName>
        <fullName evidence="2">Enoyl-CoA hydratase/isomerase</fullName>
    </submittedName>
</protein>
<evidence type="ECO:0000256" key="1">
    <source>
        <dbReference type="ARBA" id="ARBA00005254"/>
    </source>
</evidence>
<dbReference type="Pfam" id="PF00378">
    <property type="entry name" value="ECH_1"/>
    <property type="match status" value="1"/>
</dbReference>
<dbReference type="PANTHER" id="PTHR42964">
    <property type="entry name" value="ENOYL-COA HYDRATASE"/>
    <property type="match status" value="1"/>
</dbReference>
<gene>
    <name evidence="2" type="ordered locus">Psed_6462</name>
</gene>
<dbReference type="InterPro" id="IPR001753">
    <property type="entry name" value="Enoyl-CoA_hydra/iso"/>
</dbReference>
<dbReference type="Gene3D" id="3.90.226.10">
    <property type="entry name" value="2-enoyl-CoA Hydratase, Chain A, domain 1"/>
    <property type="match status" value="1"/>
</dbReference>
<reference evidence="2 3" key="1">
    <citation type="journal article" date="2011" name="J. Bacteriol.">
        <title>Genome sequence of the 1,4-dioxane-degrading Pseudonocardia dioxanivorans strain CB1190.</title>
        <authorList>
            <person name="Sales C.M."/>
            <person name="Mahendra S."/>
            <person name="Grostern A."/>
            <person name="Parales R.E."/>
            <person name="Goodwin L.A."/>
            <person name="Woyke T."/>
            <person name="Nolan M."/>
            <person name="Lapidus A."/>
            <person name="Chertkov O."/>
            <person name="Ovchinnikova G."/>
            <person name="Sczyrba A."/>
            <person name="Alvarez-Cohen L."/>
        </authorList>
    </citation>
    <scope>NUCLEOTIDE SEQUENCE [LARGE SCALE GENOMIC DNA]</scope>
    <source>
        <strain evidence="3">ATCC 55486 / DSM 44775 / JCM 13855 / CB1190</strain>
    </source>
</reference>
<comment type="similarity">
    <text evidence="1">Belongs to the enoyl-CoA hydratase/isomerase family.</text>
</comment>
<dbReference type="AlphaFoldDB" id="F4CTQ0"/>
<dbReference type="Proteomes" id="UP000007809">
    <property type="component" value="Chromosome"/>
</dbReference>
<dbReference type="HOGENOM" id="CLU_1160311_0_0_11"/>
<dbReference type="RefSeq" id="WP_013678435.1">
    <property type="nucleotide sequence ID" value="NC_015312.1"/>
</dbReference>
<dbReference type="InterPro" id="IPR029045">
    <property type="entry name" value="ClpP/crotonase-like_dom_sf"/>
</dbReference>
<dbReference type="InterPro" id="IPR051683">
    <property type="entry name" value="Enoyl-CoA_Hydratase/Isomerase"/>
</dbReference>
<name>F4CTQ0_PSEUX</name>
<dbReference type="CDD" id="cd06558">
    <property type="entry name" value="crotonase-like"/>
    <property type="match status" value="1"/>
</dbReference>
<proteinExistence type="inferred from homology"/>
<dbReference type="PANTHER" id="PTHR42964:SF1">
    <property type="entry name" value="POLYKETIDE BIOSYNTHESIS ENOYL-COA HYDRATASE PKSH-RELATED"/>
    <property type="match status" value="1"/>
</dbReference>
<accession>F4CTQ0</accession>
<keyword evidence="3" id="KW-1185">Reference proteome</keyword>
<dbReference type="GO" id="GO:0003824">
    <property type="term" value="F:catalytic activity"/>
    <property type="evidence" value="ECO:0007669"/>
    <property type="project" value="UniProtKB-ARBA"/>
</dbReference>
<dbReference type="EMBL" id="CP002593">
    <property type="protein sequence ID" value="AEA28553.1"/>
    <property type="molecule type" value="Genomic_DNA"/>
</dbReference>